<dbReference type="Proteomes" id="UP001180489">
    <property type="component" value="Unassembled WGS sequence"/>
</dbReference>
<comment type="caution">
    <text evidence="3">The sequence shown here is derived from an EMBL/GenBank/DDBJ whole genome shotgun (WGS) entry which is preliminary data.</text>
</comment>
<keyword evidence="4" id="KW-1185">Reference proteome</keyword>
<evidence type="ECO:0000256" key="1">
    <source>
        <dbReference type="SAM" id="MobiDB-lite"/>
    </source>
</evidence>
<evidence type="ECO:0000313" key="3">
    <source>
        <dbReference type="EMBL" id="MDT0475403.1"/>
    </source>
</evidence>
<sequence>MKRRTLPTVAALPVAAGLLLTACGGGNDEPEANDKIAGADMGGSTPPSPSTSAPELSKRPVLELPSDVSDVFESWKTGVATKDAVLADVQGAQTATDYAITRGSADEPSLAFYYRDKALVTTAQWVQSFVGKGLTLSGEIRYFDPQVTLSGDTSASVRYCSDESKAFSKVRKTGKVNKTAVTDESYVLYNVKVAKNKQGVWQTTNGLSSRGNSACTP</sequence>
<name>A0ABU2UQ49_9ACTN</name>
<dbReference type="PROSITE" id="PS51257">
    <property type="entry name" value="PROKAR_LIPOPROTEIN"/>
    <property type="match status" value="1"/>
</dbReference>
<evidence type="ECO:0008006" key="5">
    <source>
        <dbReference type="Google" id="ProtNLM"/>
    </source>
</evidence>
<organism evidence="3 4">
    <name type="scientific">Streptomyces hintoniae</name>
    <dbReference type="NCBI Taxonomy" id="3075521"/>
    <lineage>
        <taxon>Bacteria</taxon>
        <taxon>Bacillati</taxon>
        <taxon>Actinomycetota</taxon>
        <taxon>Actinomycetes</taxon>
        <taxon>Kitasatosporales</taxon>
        <taxon>Streptomycetaceae</taxon>
        <taxon>Streptomyces</taxon>
    </lineage>
</organism>
<protein>
    <recommendedName>
        <fullName evidence="5">Lipoprotein</fullName>
    </recommendedName>
</protein>
<dbReference type="EMBL" id="JAVRFF010000030">
    <property type="protein sequence ID" value="MDT0475403.1"/>
    <property type="molecule type" value="Genomic_DNA"/>
</dbReference>
<proteinExistence type="predicted"/>
<dbReference type="RefSeq" id="WP_311636445.1">
    <property type="nucleotide sequence ID" value="NZ_JAVRFF010000030.1"/>
</dbReference>
<gene>
    <name evidence="3" type="ORF">RM863_25070</name>
</gene>
<feature type="region of interest" description="Disordered" evidence="1">
    <location>
        <begin position="27"/>
        <end position="58"/>
    </location>
</feature>
<reference evidence="3" key="1">
    <citation type="submission" date="2024-05" db="EMBL/GenBank/DDBJ databases">
        <title>30 novel species of actinomycetes from the DSMZ collection.</title>
        <authorList>
            <person name="Nouioui I."/>
        </authorList>
    </citation>
    <scope>NUCLEOTIDE SEQUENCE</scope>
    <source>
        <strain evidence="3">DSM 41014</strain>
    </source>
</reference>
<feature type="signal peptide" evidence="2">
    <location>
        <begin position="1"/>
        <end position="22"/>
    </location>
</feature>
<accession>A0ABU2UQ49</accession>
<feature type="chain" id="PRO_5045096131" description="Lipoprotein" evidence="2">
    <location>
        <begin position="23"/>
        <end position="217"/>
    </location>
</feature>
<evidence type="ECO:0000313" key="4">
    <source>
        <dbReference type="Proteomes" id="UP001180489"/>
    </source>
</evidence>
<keyword evidence="2" id="KW-0732">Signal</keyword>
<evidence type="ECO:0000256" key="2">
    <source>
        <dbReference type="SAM" id="SignalP"/>
    </source>
</evidence>